<reference evidence="1" key="1">
    <citation type="submission" date="2020-05" db="EMBL/GenBank/DDBJ databases">
        <authorList>
            <person name="Chiriac C."/>
            <person name="Salcher M."/>
            <person name="Ghai R."/>
            <person name="Kavagutti S V."/>
        </authorList>
    </citation>
    <scope>NUCLEOTIDE SEQUENCE</scope>
</reference>
<accession>A0A6J7X7B4</accession>
<protein>
    <submittedName>
        <fullName evidence="1">Uncharacterized protein</fullName>
    </submittedName>
</protein>
<sequence length="59" mass="6898">MSQERKSISDLVNLLIKAKKDQHHIVFILESMIKQHMMYGASLQDQINYQIAIVEKELV</sequence>
<gene>
    <name evidence="1" type="ORF">UFOVP760_275</name>
</gene>
<dbReference type="EMBL" id="LR798360">
    <property type="protein sequence ID" value="CAB5226501.1"/>
    <property type="molecule type" value="Genomic_DNA"/>
</dbReference>
<evidence type="ECO:0000313" key="1">
    <source>
        <dbReference type="EMBL" id="CAB5226501.1"/>
    </source>
</evidence>
<proteinExistence type="predicted"/>
<name>A0A6J7X7B4_9CAUD</name>
<organism evidence="1">
    <name type="scientific">uncultured Caudovirales phage</name>
    <dbReference type="NCBI Taxonomy" id="2100421"/>
    <lineage>
        <taxon>Viruses</taxon>
        <taxon>Duplodnaviria</taxon>
        <taxon>Heunggongvirae</taxon>
        <taxon>Uroviricota</taxon>
        <taxon>Caudoviricetes</taxon>
        <taxon>Peduoviridae</taxon>
        <taxon>Maltschvirus</taxon>
        <taxon>Maltschvirus maltsch</taxon>
    </lineage>
</organism>